<dbReference type="Proteomes" id="UP000324974">
    <property type="component" value="Chromosome"/>
</dbReference>
<dbReference type="OrthoDB" id="287882at2"/>
<accession>A0A5C1A4G9</accession>
<dbReference type="RefSeq" id="WP_149108913.1">
    <property type="nucleotide sequence ID" value="NZ_CP042425.1"/>
</dbReference>
<reference evidence="4" key="1">
    <citation type="submission" date="2019-08" db="EMBL/GenBank/DDBJ databases">
        <title>Limnoglobus roseus gen. nov., sp. nov., a novel freshwater planctomycete with a giant genome from the family Gemmataceae.</title>
        <authorList>
            <person name="Kulichevskaya I.S."/>
            <person name="Naumoff D.G."/>
            <person name="Miroshnikov K."/>
            <person name="Ivanova A."/>
            <person name="Philippov D.A."/>
            <person name="Hakobyan A."/>
            <person name="Rijpstra I.C."/>
            <person name="Sinninghe Damste J.S."/>
            <person name="Liesack W."/>
            <person name="Dedysh S.N."/>
        </authorList>
    </citation>
    <scope>NUCLEOTIDE SEQUENCE [LARGE SCALE GENOMIC DNA]</scope>
    <source>
        <strain evidence="4">PX52</strain>
    </source>
</reference>
<keyword evidence="4" id="KW-1185">Reference proteome</keyword>
<evidence type="ECO:0000256" key="1">
    <source>
        <dbReference type="SAM" id="Phobius"/>
    </source>
</evidence>
<keyword evidence="1" id="KW-0812">Transmembrane</keyword>
<gene>
    <name evidence="3" type="ORF">PX52LOC_00850</name>
</gene>
<dbReference type="AlphaFoldDB" id="A0A5C1A4G9"/>
<name>A0A5C1A4G9_9BACT</name>
<dbReference type="KEGG" id="lrs:PX52LOC_00850"/>
<evidence type="ECO:0000313" key="3">
    <source>
        <dbReference type="EMBL" id="QEL13989.1"/>
    </source>
</evidence>
<dbReference type="EMBL" id="CP042425">
    <property type="protein sequence ID" value="QEL13989.1"/>
    <property type="molecule type" value="Genomic_DNA"/>
</dbReference>
<organism evidence="3 4">
    <name type="scientific">Limnoglobus roseus</name>
    <dbReference type="NCBI Taxonomy" id="2598579"/>
    <lineage>
        <taxon>Bacteria</taxon>
        <taxon>Pseudomonadati</taxon>
        <taxon>Planctomycetota</taxon>
        <taxon>Planctomycetia</taxon>
        <taxon>Gemmatales</taxon>
        <taxon>Gemmataceae</taxon>
        <taxon>Limnoglobus</taxon>
    </lineage>
</organism>
<evidence type="ECO:0000259" key="2">
    <source>
        <dbReference type="Pfam" id="PF07811"/>
    </source>
</evidence>
<keyword evidence="1" id="KW-0472">Membrane</keyword>
<feature type="domain" description="TadE-like" evidence="2">
    <location>
        <begin position="12"/>
        <end position="54"/>
    </location>
</feature>
<sequence length="166" mass="18127">MIRRPVSTRRSGATTVEAAVVMSVFLLFLFGIFEYCRYLMMIEVTTNAARDGARYAVVNVNKGSTFDSTDYSATYPSIKKYVNTRMAGVNSMIDSYTVTVFPCDDAMLALTPPQAVAKSGATWNEAQFGERIAVKITGNYRTVLPSFLLMSATIPVNVVVTMGSEG</sequence>
<evidence type="ECO:0000313" key="4">
    <source>
        <dbReference type="Proteomes" id="UP000324974"/>
    </source>
</evidence>
<keyword evidence="1" id="KW-1133">Transmembrane helix</keyword>
<dbReference type="Pfam" id="PF07811">
    <property type="entry name" value="TadE"/>
    <property type="match status" value="1"/>
</dbReference>
<feature type="transmembrane region" description="Helical" evidence="1">
    <location>
        <begin position="12"/>
        <end position="33"/>
    </location>
</feature>
<dbReference type="InterPro" id="IPR012495">
    <property type="entry name" value="TadE-like_dom"/>
</dbReference>
<protein>
    <submittedName>
        <fullName evidence="3">Pilus assembly protein</fullName>
    </submittedName>
</protein>
<proteinExistence type="predicted"/>